<dbReference type="AlphaFoldDB" id="A0A6S6SMJ7"/>
<sequence>MTTQVSAYISNETKKSLESYSEMHGVKKGFLIENALNHYLQALEAIPEEFIISTNIVLSEDSFKEVINMIENPPEPTQALIDLMKNND</sequence>
<organism evidence="2">
    <name type="scientific">uncultured Sulfurovum sp</name>
    <dbReference type="NCBI Taxonomy" id="269237"/>
    <lineage>
        <taxon>Bacteria</taxon>
        <taxon>Pseudomonadati</taxon>
        <taxon>Campylobacterota</taxon>
        <taxon>Epsilonproteobacteria</taxon>
        <taxon>Campylobacterales</taxon>
        <taxon>Sulfurovaceae</taxon>
        <taxon>Sulfurovum</taxon>
        <taxon>environmental samples</taxon>
    </lineage>
</organism>
<protein>
    <recommendedName>
        <fullName evidence="3">CopG family transcriptional regulator</fullName>
    </recommendedName>
</protein>
<dbReference type="Gene3D" id="1.20.5.780">
    <property type="entry name" value="Single helix bin"/>
    <property type="match status" value="1"/>
</dbReference>
<reference evidence="2" key="1">
    <citation type="submission" date="2020-01" db="EMBL/GenBank/DDBJ databases">
        <authorList>
            <person name="Meier V. D."/>
            <person name="Meier V D."/>
        </authorList>
    </citation>
    <scope>NUCLEOTIDE SEQUENCE</scope>
    <source>
        <strain evidence="2">HLG_WM_MAG_05</strain>
    </source>
</reference>
<dbReference type="Pfam" id="PF08681">
    <property type="entry name" value="TacA1"/>
    <property type="match status" value="1"/>
</dbReference>
<evidence type="ECO:0000256" key="1">
    <source>
        <dbReference type="ARBA" id="ARBA00022649"/>
    </source>
</evidence>
<keyword evidence="1" id="KW-1277">Toxin-antitoxin system</keyword>
<proteinExistence type="predicted"/>
<dbReference type="EMBL" id="CACVAU010000032">
    <property type="protein sequence ID" value="CAA6809729.1"/>
    <property type="molecule type" value="Genomic_DNA"/>
</dbReference>
<gene>
    <name evidence="2" type="ORF">HELGO_WM13818</name>
</gene>
<accession>A0A6S6SMJ7</accession>
<dbReference type="InterPro" id="IPR014795">
    <property type="entry name" value="TacA_1-like"/>
</dbReference>
<evidence type="ECO:0000313" key="2">
    <source>
        <dbReference type="EMBL" id="CAA6809729.1"/>
    </source>
</evidence>
<evidence type="ECO:0008006" key="3">
    <source>
        <dbReference type="Google" id="ProtNLM"/>
    </source>
</evidence>
<name>A0A6S6SMJ7_9BACT</name>